<keyword evidence="4" id="KW-0963">Cytoplasm</keyword>
<gene>
    <name evidence="9" type="ORF">C1645_766674</name>
</gene>
<evidence type="ECO:0000256" key="2">
    <source>
        <dbReference type="ARBA" id="ARBA00004496"/>
    </source>
</evidence>
<dbReference type="Gene3D" id="1.25.40.10">
    <property type="entry name" value="Tetratricopeptide repeat domain"/>
    <property type="match status" value="1"/>
</dbReference>
<name>A0A397T9U4_9GLOM</name>
<comment type="similarity">
    <text evidence="3">Belongs to the peroxisomal targeting signal receptor family.</text>
</comment>
<accession>A0A397T9U4</accession>
<organism evidence="9 10">
    <name type="scientific">Glomus cerebriforme</name>
    <dbReference type="NCBI Taxonomy" id="658196"/>
    <lineage>
        <taxon>Eukaryota</taxon>
        <taxon>Fungi</taxon>
        <taxon>Fungi incertae sedis</taxon>
        <taxon>Mucoromycota</taxon>
        <taxon>Glomeromycotina</taxon>
        <taxon>Glomeromycetes</taxon>
        <taxon>Glomerales</taxon>
        <taxon>Glomeraceae</taxon>
        <taxon>Glomus</taxon>
    </lineage>
</organism>
<evidence type="ECO:0000256" key="5">
    <source>
        <dbReference type="ARBA" id="ARBA00022737"/>
    </source>
</evidence>
<keyword evidence="5" id="KW-0677">Repeat</keyword>
<evidence type="ECO:0000256" key="6">
    <source>
        <dbReference type="ARBA" id="ARBA00022803"/>
    </source>
</evidence>
<evidence type="ECO:0000256" key="3">
    <source>
        <dbReference type="ARBA" id="ARBA00005348"/>
    </source>
</evidence>
<evidence type="ECO:0000256" key="8">
    <source>
        <dbReference type="PROSITE-ProRule" id="PRU00339"/>
    </source>
</evidence>
<dbReference type="SUPFAM" id="SSF48452">
    <property type="entry name" value="TPR-like"/>
    <property type="match status" value="1"/>
</dbReference>
<dbReference type="Pfam" id="PF00515">
    <property type="entry name" value="TPR_1"/>
    <property type="match status" value="1"/>
</dbReference>
<feature type="repeat" description="TPR" evidence="8">
    <location>
        <begin position="394"/>
        <end position="427"/>
    </location>
</feature>
<keyword evidence="7" id="KW-0576">Peroxisome</keyword>
<proteinExistence type="inferred from homology"/>
<evidence type="ECO:0000256" key="4">
    <source>
        <dbReference type="ARBA" id="ARBA00022490"/>
    </source>
</evidence>
<dbReference type="OrthoDB" id="10006023at2759"/>
<comment type="caution">
    <text evidence="9">The sequence shown here is derived from an EMBL/GenBank/DDBJ whole genome shotgun (WGS) entry which is preliminary data.</text>
</comment>
<evidence type="ECO:0000313" key="9">
    <source>
        <dbReference type="EMBL" id="RIA91831.1"/>
    </source>
</evidence>
<dbReference type="PROSITE" id="PS50005">
    <property type="entry name" value="TPR"/>
    <property type="match status" value="3"/>
</dbReference>
<sequence length="543" mass="61416">MAFQSMVTGAECATGSNPMSQIMKQFTDDRSLQKDTFIPSTERADSSSFRTARLGASSQENKFAQDFFNQQEHARLQGPVSGIPKFVAPHKEWLAEFKNMSDHPQLWKLGSAEAGMEEAFKRTNDHSKWNNEFLHGPDLPISQITEMPEFEEAFQKNFDWASEYVLKRDKGKGKEKILELDNLSWEEQFAAAQRKAESENFKLDDDLKLFREFEDVWSKSNYRGQSDDDEFNDSKAWESEFGDYIFEPNNPYLKHANPFQEGLRLMEEDGSLSEAALAFEAAVQKDEEISDAWTWLGNTQAQNEKEEAAIRALQKAVEVNSNNLTALMSLAVSYTNEGCDHQAYLTLERWLTAKYPDIAISNAPMHGVMDTHSRVTDLFLQAARSAPEGQGMDPDVQVGLGVLFYGSGEYEKAVDCFVTALNTRKDDYLLWNRLGATLANSGRPEDAIEAYHKALDLKPTFVRARYNLGVSCLNIGCYREAAEHLLGALSMHQTGLNGDIGVNTSNSLRETLNRTFLMMERKDLADKILSGSDVNQFREEFEF</sequence>
<protein>
    <submittedName>
        <fullName evidence="9">Uncharacterized protein</fullName>
    </submittedName>
</protein>
<dbReference type="GO" id="GO:0005778">
    <property type="term" value="C:peroxisomal membrane"/>
    <property type="evidence" value="ECO:0007669"/>
    <property type="project" value="TreeGrafter"/>
</dbReference>
<dbReference type="AlphaFoldDB" id="A0A397T9U4"/>
<feature type="repeat" description="TPR" evidence="8">
    <location>
        <begin position="290"/>
        <end position="323"/>
    </location>
</feature>
<dbReference type="Pfam" id="PF13432">
    <property type="entry name" value="TPR_16"/>
    <property type="match status" value="1"/>
</dbReference>
<dbReference type="EMBL" id="QKYT01000142">
    <property type="protein sequence ID" value="RIA91831.1"/>
    <property type="molecule type" value="Genomic_DNA"/>
</dbReference>
<dbReference type="GO" id="GO:0016560">
    <property type="term" value="P:protein import into peroxisome matrix, docking"/>
    <property type="evidence" value="ECO:0007669"/>
    <property type="project" value="TreeGrafter"/>
</dbReference>
<evidence type="ECO:0000256" key="7">
    <source>
        <dbReference type="ARBA" id="ARBA00023140"/>
    </source>
</evidence>
<comment type="subcellular location">
    <subcellularLocation>
        <location evidence="2">Cytoplasm</location>
    </subcellularLocation>
    <subcellularLocation>
        <location evidence="1">Peroxisome</location>
    </subcellularLocation>
</comment>
<dbReference type="InterPro" id="IPR011990">
    <property type="entry name" value="TPR-like_helical_dom_sf"/>
</dbReference>
<dbReference type="PANTHER" id="PTHR10130:SF0">
    <property type="entry name" value="GH08708P"/>
    <property type="match status" value="1"/>
</dbReference>
<dbReference type="InterPro" id="IPR019734">
    <property type="entry name" value="TPR_rpt"/>
</dbReference>
<dbReference type="STRING" id="658196.A0A397T9U4"/>
<dbReference type="SMART" id="SM00028">
    <property type="entry name" value="TPR"/>
    <property type="match status" value="4"/>
</dbReference>
<keyword evidence="6 8" id="KW-0802">TPR repeat</keyword>
<reference evidence="9 10" key="1">
    <citation type="submission" date="2018-06" db="EMBL/GenBank/DDBJ databases">
        <title>Comparative genomics reveals the genomic features of Rhizophagus irregularis, R. cerebriforme, R. diaphanum and Gigaspora rosea, and their symbiotic lifestyle signature.</title>
        <authorList>
            <person name="Morin E."/>
            <person name="San Clemente H."/>
            <person name="Chen E.C.H."/>
            <person name="De La Providencia I."/>
            <person name="Hainaut M."/>
            <person name="Kuo A."/>
            <person name="Kohler A."/>
            <person name="Murat C."/>
            <person name="Tang N."/>
            <person name="Roy S."/>
            <person name="Loubradou J."/>
            <person name="Henrissat B."/>
            <person name="Grigoriev I.V."/>
            <person name="Corradi N."/>
            <person name="Roux C."/>
            <person name="Martin F.M."/>
        </authorList>
    </citation>
    <scope>NUCLEOTIDE SEQUENCE [LARGE SCALE GENOMIC DNA]</scope>
    <source>
        <strain evidence="9 10">DAOM 227022</strain>
    </source>
</reference>
<evidence type="ECO:0000256" key="1">
    <source>
        <dbReference type="ARBA" id="ARBA00004275"/>
    </source>
</evidence>
<feature type="repeat" description="TPR" evidence="8">
    <location>
        <begin position="428"/>
        <end position="461"/>
    </location>
</feature>
<dbReference type="GO" id="GO:0005829">
    <property type="term" value="C:cytosol"/>
    <property type="evidence" value="ECO:0007669"/>
    <property type="project" value="TreeGrafter"/>
</dbReference>
<dbReference type="GO" id="GO:0005052">
    <property type="term" value="F:peroxisome matrix targeting signal-1 binding"/>
    <property type="evidence" value="ECO:0007669"/>
    <property type="project" value="TreeGrafter"/>
</dbReference>
<evidence type="ECO:0000313" key="10">
    <source>
        <dbReference type="Proteomes" id="UP000265703"/>
    </source>
</evidence>
<keyword evidence="10" id="KW-1185">Reference proteome</keyword>
<dbReference type="PANTHER" id="PTHR10130">
    <property type="entry name" value="PEROXISOMAL TARGETING SIGNAL 1 RECEPTOR PEX5"/>
    <property type="match status" value="1"/>
</dbReference>
<dbReference type="InterPro" id="IPR024111">
    <property type="entry name" value="PEX5/PEX5L"/>
</dbReference>
<dbReference type="Proteomes" id="UP000265703">
    <property type="component" value="Unassembled WGS sequence"/>
</dbReference>